<sequence>MANPKVLDKRRKSVKNISKITRTMELIATARFKKAMDRASAATDYTNRVSKLVRDLTQAGLQVSHPLLEQRDNPQHGKLLVLTANRGLCGGFNGNLIRASLGAWTELKAAVPNCTLEVSGKRGITGLKFRGLDVDQSFTHFEDKPRFEEVDDIATRYLDDFIAGRLDRLDVVYMKFESVARQQVAVETLLPLGSVVGDEADPAVEESGVSLYEFLPSPESILEEVIPMSFKIKLFKCFLDSAVSEQVARMIAMKGATENANDLIKKLSMQYNRARQGRITSELIDLIGGVEAIS</sequence>
<keyword evidence="9 10" id="KW-0066">ATP synthesis</keyword>
<dbReference type="CDD" id="cd12151">
    <property type="entry name" value="F1-ATPase_gamma"/>
    <property type="match status" value="1"/>
</dbReference>
<evidence type="ECO:0000256" key="5">
    <source>
        <dbReference type="ARBA" id="ARBA00022781"/>
    </source>
</evidence>
<comment type="function">
    <text evidence="1 10">Produces ATP from ADP in the presence of a proton gradient across the membrane. The gamma chain is believed to be important in regulating ATPase activity and the flow of protons through the CF(0) complex.</text>
</comment>
<accession>A0A5C5YMI0</accession>
<dbReference type="PANTHER" id="PTHR11693">
    <property type="entry name" value="ATP SYNTHASE GAMMA CHAIN"/>
    <property type="match status" value="1"/>
</dbReference>
<keyword evidence="12" id="KW-1185">Reference proteome</keyword>
<reference evidence="11 12" key="1">
    <citation type="submission" date="2019-02" db="EMBL/GenBank/DDBJ databases">
        <title>Deep-cultivation of Planctomycetes and their phenomic and genomic characterization uncovers novel biology.</title>
        <authorList>
            <person name="Wiegand S."/>
            <person name="Jogler M."/>
            <person name="Boedeker C."/>
            <person name="Pinto D."/>
            <person name="Vollmers J."/>
            <person name="Rivas-Marin E."/>
            <person name="Kohn T."/>
            <person name="Peeters S.H."/>
            <person name="Heuer A."/>
            <person name="Rast P."/>
            <person name="Oberbeckmann S."/>
            <person name="Bunk B."/>
            <person name="Jeske O."/>
            <person name="Meyerdierks A."/>
            <person name="Storesund J.E."/>
            <person name="Kallscheuer N."/>
            <person name="Luecker S."/>
            <person name="Lage O.M."/>
            <person name="Pohl T."/>
            <person name="Merkel B.J."/>
            <person name="Hornburger P."/>
            <person name="Mueller R.-W."/>
            <person name="Bruemmer F."/>
            <person name="Labrenz M."/>
            <person name="Spormann A.M."/>
            <person name="Op Den Camp H."/>
            <person name="Overmann J."/>
            <person name="Amann R."/>
            <person name="Jetten M.S.M."/>
            <person name="Mascher T."/>
            <person name="Medema M.H."/>
            <person name="Devos D.P."/>
            <person name="Kaster A.-K."/>
            <person name="Ovreas L."/>
            <person name="Rohde M."/>
            <person name="Galperin M.Y."/>
            <person name="Jogler C."/>
        </authorList>
    </citation>
    <scope>NUCLEOTIDE SEQUENCE [LARGE SCALE GENOMIC DNA]</scope>
    <source>
        <strain evidence="11 12">Pla123a</strain>
    </source>
</reference>
<dbReference type="Pfam" id="PF00231">
    <property type="entry name" value="ATP-synt"/>
    <property type="match status" value="1"/>
</dbReference>
<dbReference type="RefSeq" id="WP_146587821.1">
    <property type="nucleotide sequence ID" value="NZ_SJPO01000006.1"/>
</dbReference>
<evidence type="ECO:0000313" key="12">
    <source>
        <dbReference type="Proteomes" id="UP000318478"/>
    </source>
</evidence>
<evidence type="ECO:0000256" key="6">
    <source>
        <dbReference type="ARBA" id="ARBA00023065"/>
    </source>
</evidence>
<dbReference type="PRINTS" id="PR00126">
    <property type="entry name" value="ATPASEGAMMA"/>
</dbReference>
<dbReference type="Proteomes" id="UP000318478">
    <property type="component" value="Unassembled WGS sequence"/>
</dbReference>
<dbReference type="GO" id="GO:0005886">
    <property type="term" value="C:plasma membrane"/>
    <property type="evidence" value="ECO:0007669"/>
    <property type="project" value="UniProtKB-SubCell"/>
</dbReference>
<name>A0A5C5YMI0_9BACT</name>
<comment type="subcellular location">
    <subcellularLocation>
        <location evidence="10">Cell membrane</location>
        <topology evidence="10">Peripheral membrane protein</topology>
    </subcellularLocation>
    <subcellularLocation>
        <location evidence="2">Membrane</location>
        <topology evidence="2">Peripheral membrane protein</topology>
    </subcellularLocation>
</comment>
<dbReference type="Gene3D" id="1.10.287.80">
    <property type="entry name" value="ATP synthase, gamma subunit, helix hairpin domain"/>
    <property type="match status" value="1"/>
</dbReference>
<dbReference type="NCBIfam" id="TIGR01146">
    <property type="entry name" value="ATPsyn_F1gamma"/>
    <property type="match status" value="1"/>
</dbReference>
<dbReference type="AlphaFoldDB" id="A0A5C5YMI0"/>
<dbReference type="HAMAP" id="MF_00815">
    <property type="entry name" value="ATP_synth_gamma_bact"/>
    <property type="match status" value="1"/>
</dbReference>
<evidence type="ECO:0000256" key="4">
    <source>
        <dbReference type="ARBA" id="ARBA00022448"/>
    </source>
</evidence>
<evidence type="ECO:0000256" key="1">
    <source>
        <dbReference type="ARBA" id="ARBA00003456"/>
    </source>
</evidence>
<organism evidence="11 12">
    <name type="scientific">Posidoniimonas polymericola</name>
    <dbReference type="NCBI Taxonomy" id="2528002"/>
    <lineage>
        <taxon>Bacteria</taxon>
        <taxon>Pseudomonadati</taxon>
        <taxon>Planctomycetota</taxon>
        <taxon>Planctomycetia</taxon>
        <taxon>Pirellulales</taxon>
        <taxon>Lacipirellulaceae</taxon>
        <taxon>Posidoniimonas</taxon>
    </lineage>
</organism>
<dbReference type="InterPro" id="IPR000131">
    <property type="entry name" value="ATP_synth_F1_gsu"/>
</dbReference>
<keyword evidence="8 10" id="KW-0139">CF(1)</keyword>
<dbReference type="GO" id="GO:0042777">
    <property type="term" value="P:proton motive force-driven plasma membrane ATP synthesis"/>
    <property type="evidence" value="ECO:0007669"/>
    <property type="project" value="UniProtKB-UniRule"/>
</dbReference>
<keyword evidence="5 10" id="KW-0375">Hydrogen ion transport</keyword>
<comment type="caution">
    <text evidence="11">The sequence shown here is derived from an EMBL/GenBank/DDBJ whole genome shotgun (WGS) entry which is preliminary data.</text>
</comment>
<dbReference type="GO" id="GO:0045259">
    <property type="term" value="C:proton-transporting ATP synthase complex"/>
    <property type="evidence" value="ECO:0007669"/>
    <property type="project" value="UniProtKB-KW"/>
</dbReference>
<keyword evidence="6 10" id="KW-0406">Ion transport</keyword>
<evidence type="ECO:0000256" key="7">
    <source>
        <dbReference type="ARBA" id="ARBA00023136"/>
    </source>
</evidence>
<evidence type="ECO:0000256" key="8">
    <source>
        <dbReference type="ARBA" id="ARBA00023196"/>
    </source>
</evidence>
<dbReference type="InterPro" id="IPR035968">
    <property type="entry name" value="ATP_synth_F1_ATPase_gsu"/>
</dbReference>
<evidence type="ECO:0000256" key="10">
    <source>
        <dbReference type="HAMAP-Rule" id="MF_00815"/>
    </source>
</evidence>
<dbReference type="EMBL" id="SJPO01000006">
    <property type="protein sequence ID" value="TWT75968.1"/>
    <property type="molecule type" value="Genomic_DNA"/>
</dbReference>
<keyword evidence="7 10" id="KW-0472">Membrane</keyword>
<comment type="similarity">
    <text evidence="3 10">Belongs to the ATPase gamma chain family.</text>
</comment>
<keyword evidence="10" id="KW-1003">Cell membrane</keyword>
<keyword evidence="4 10" id="KW-0813">Transport</keyword>
<dbReference type="Gene3D" id="3.40.1380.10">
    <property type="match status" value="1"/>
</dbReference>
<dbReference type="OrthoDB" id="9812769at2"/>
<dbReference type="GO" id="GO:0046933">
    <property type="term" value="F:proton-transporting ATP synthase activity, rotational mechanism"/>
    <property type="evidence" value="ECO:0007669"/>
    <property type="project" value="UniProtKB-UniRule"/>
</dbReference>
<evidence type="ECO:0000256" key="3">
    <source>
        <dbReference type="ARBA" id="ARBA00007681"/>
    </source>
</evidence>
<gene>
    <name evidence="10 11" type="primary">atpG</name>
    <name evidence="11" type="ORF">Pla123a_27540</name>
</gene>
<dbReference type="SUPFAM" id="SSF52943">
    <property type="entry name" value="ATP synthase (F1-ATPase), gamma subunit"/>
    <property type="match status" value="1"/>
</dbReference>
<proteinExistence type="inferred from homology"/>
<evidence type="ECO:0000256" key="9">
    <source>
        <dbReference type="ARBA" id="ARBA00023310"/>
    </source>
</evidence>
<evidence type="ECO:0000313" key="11">
    <source>
        <dbReference type="EMBL" id="TWT75968.1"/>
    </source>
</evidence>
<protein>
    <recommendedName>
        <fullName evidence="10">ATP synthase gamma chain</fullName>
    </recommendedName>
    <alternativeName>
        <fullName evidence="10">ATP synthase F1 sector gamma subunit</fullName>
    </alternativeName>
    <alternativeName>
        <fullName evidence="10">F-ATPase gamma subunit</fullName>
    </alternativeName>
</protein>
<comment type="subunit">
    <text evidence="10">F-type ATPases have 2 components, CF(1) - the catalytic core - and CF(0) - the membrane proton channel. CF(1) has five subunits: alpha(3), beta(3), gamma(1), delta(1), epsilon(1). CF(0) has three main subunits: a, b and c.</text>
</comment>
<dbReference type="GO" id="GO:0005524">
    <property type="term" value="F:ATP binding"/>
    <property type="evidence" value="ECO:0007669"/>
    <property type="project" value="UniProtKB-UniRule"/>
</dbReference>
<evidence type="ECO:0000256" key="2">
    <source>
        <dbReference type="ARBA" id="ARBA00004170"/>
    </source>
</evidence>
<dbReference type="PANTHER" id="PTHR11693:SF22">
    <property type="entry name" value="ATP SYNTHASE SUBUNIT GAMMA, MITOCHONDRIAL"/>
    <property type="match status" value="1"/>
</dbReference>